<dbReference type="InterPro" id="IPR021866">
    <property type="entry name" value="SpoIIAA-like"/>
</dbReference>
<dbReference type="RefSeq" id="WP_168138702.1">
    <property type="nucleotide sequence ID" value="NZ_JAAVJR010000006.1"/>
</dbReference>
<dbReference type="SUPFAM" id="SSF52091">
    <property type="entry name" value="SpoIIaa-like"/>
    <property type="match status" value="1"/>
</dbReference>
<dbReference type="InterPro" id="IPR038396">
    <property type="entry name" value="SpoIIAA-like_sf"/>
</dbReference>
<sequence>MVLNFEFADNVIGITIDTDVDKELMKEIIASILDRMKAHETINLFCELKRGKTISLQAFFENLKFNIKHRGEFCKIAVVTDRKWIKAVYEVNVELADANIKIFDNKDRLEALNWISS</sequence>
<reference evidence="1 2" key="1">
    <citation type="submission" date="2020-03" db="EMBL/GenBank/DDBJ databases">
        <title>Salinimicrobium sp. nov, isolated from SCS.</title>
        <authorList>
            <person name="Cao W.R."/>
        </authorList>
    </citation>
    <scope>NUCLEOTIDE SEQUENCE [LARGE SCALE GENOMIC DNA]</scope>
    <source>
        <strain evidence="2">J15B91</strain>
    </source>
</reference>
<keyword evidence="2" id="KW-1185">Reference proteome</keyword>
<evidence type="ECO:0000313" key="1">
    <source>
        <dbReference type="EMBL" id="NJW53597.1"/>
    </source>
</evidence>
<dbReference type="Proteomes" id="UP000703674">
    <property type="component" value="Unassembled WGS sequence"/>
</dbReference>
<dbReference type="EMBL" id="JAAVJR010000006">
    <property type="protein sequence ID" value="NJW53597.1"/>
    <property type="molecule type" value="Genomic_DNA"/>
</dbReference>
<dbReference type="InterPro" id="IPR036513">
    <property type="entry name" value="STAS_dom_sf"/>
</dbReference>
<evidence type="ECO:0000313" key="2">
    <source>
        <dbReference type="Proteomes" id="UP000703674"/>
    </source>
</evidence>
<organism evidence="1 2">
    <name type="scientific">Salinimicrobium oceani</name>
    <dbReference type="NCBI Taxonomy" id="2722702"/>
    <lineage>
        <taxon>Bacteria</taxon>
        <taxon>Pseudomonadati</taxon>
        <taxon>Bacteroidota</taxon>
        <taxon>Flavobacteriia</taxon>
        <taxon>Flavobacteriales</taxon>
        <taxon>Flavobacteriaceae</taxon>
        <taxon>Salinimicrobium</taxon>
    </lineage>
</organism>
<protein>
    <submittedName>
        <fullName evidence="1">STAS/SEC14 domain-containing protein</fullName>
    </submittedName>
</protein>
<dbReference type="Gene3D" id="3.40.50.10600">
    <property type="entry name" value="SpoIIaa-like domains"/>
    <property type="match status" value="1"/>
</dbReference>
<name>A0ABX1D2N3_9FLAO</name>
<accession>A0ABX1D2N3</accession>
<gene>
    <name evidence="1" type="ORF">HC175_11780</name>
</gene>
<proteinExistence type="predicted"/>
<dbReference type="Pfam" id="PF11964">
    <property type="entry name" value="SpoIIAA-like"/>
    <property type="match status" value="1"/>
</dbReference>
<comment type="caution">
    <text evidence="1">The sequence shown here is derived from an EMBL/GenBank/DDBJ whole genome shotgun (WGS) entry which is preliminary data.</text>
</comment>